<sequence length="315" mass="31361">MAVAVAFAFVNGVNDGGALLSVGLSVRGHRPLIGVVLAALFVALAPLLVGTAVAATLAGRLVSFDGADGQLALTLAVVASVTVTWLLAARGLPTSLTLAVVGAIAGAGVGAGLPVTWSTVAQVLVLAALAPLAGVLVARGLGRVVTAWPSPGPLDQRVRRWHRLGFLAQCLAYGANDGQKMLAVLAVAAGTASADGVPLVTWHLAVAAGAFLLGAVVGLPRVARTLGSGVVPSRPHQAVVTELSSASVVLATGALGSPVSMTQAISGGLVGSVLERGYRSVRWRAVGRLGTAWIITLPCAFAAAALATLLTLAVR</sequence>
<dbReference type="PANTHER" id="PTHR11101:SF80">
    <property type="entry name" value="PHOSPHATE TRANSPORTER"/>
    <property type="match status" value="1"/>
</dbReference>
<gene>
    <name evidence="7" type="ORF">GCM10011354_27730</name>
</gene>
<evidence type="ECO:0000256" key="6">
    <source>
        <dbReference type="SAM" id="Phobius"/>
    </source>
</evidence>
<evidence type="ECO:0000256" key="2">
    <source>
        <dbReference type="ARBA" id="ARBA00022448"/>
    </source>
</evidence>
<dbReference type="GO" id="GO:0016020">
    <property type="term" value="C:membrane"/>
    <property type="evidence" value="ECO:0007669"/>
    <property type="project" value="UniProtKB-SubCell"/>
</dbReference>
<accession>A0A8J3AFP3</accession>
<reference evidence="7" key="2">
    <citation type="submission" date="2020-09" db="EMBL/GenBank/DDBJ databases">
        <authorList>
            <person name="Sun Q."/>
            <person name="Zhou Y."/>
        </authorList>
    </citation>
    <scope>NUCLEOTIDE SEQUENCE</scope>
    <source>
        <strain evidence="7">CGMCC 1.14988</strain>
    </source>
</reference>
<evidence type="ECO:0000256" key="5">
    <source>
        <dbReference type="ARBA" id="ARBA00023136"/>
    </source>
</evidence>
<feature type="transmembrane region" description="Helical" evidence="6">
    <location>
        <begin position="292"/>
        <end position="314"/>
    </location>
</feature>
<dbReference type="Pfam" id="PF01384">
    <property type="entry name" value="PHO4"/>
    <property type="match status" value="2"/>
</dbReference>
<comment type="subcellular location">
    <subcellularLocation>
        <location evidence="1">Membrane</location>
        <topology evidence="1">Multi-pass membrane protein</topology>
    </subcellularLocation>
</comment>
<evidence type="ECO:0000256" key="3">
    <source>
        <dbReference type="ARBA" id="ARBA00022692"/>
    </source>
</evidence>
<feature type="transmembrane region" description="Helical" evidence="6">
    <location>
        <begin position="95"/>
        <end position="116"/>
    </location>
</feature>
<feature type="transmembrane region" description="Helical" evidence="6">
    <location>
        <begin position="31"/>
        <end position="59"/>
    </location>
</feature>
<dbReference type="GO" id="GO:0005315">
    <property type="term" value="F:phosphate transmembrane transporter activity"/>
    <property type="evidence" value="ECO:0007669"/>
    <property type="project" value="InterPro"/>
</dbReference>
<keyword evidence="4 6" id="KW-1133">Transmembrane helix</keyword>
<feature type="transmembrane region" description="Helical" evidence="6">
    <location>
        <begin position="123"/>
        <end position="142"/>
    </location>
</feature>
<dbReference type="AlphaFoldDB" id="A0A8J3AFP3"/>
<feature type="transmembrane region" description="Helical" evidence="6">
    <location>
        <begin position="71"/>
        <end position="89"/>
    </location>
</feature>
<evidence type="ECO:0000256" key="4">
    <source>
        <dbReference type="ARBA" id="ARBA00022989"/>
    </source>
</evidence>
<evidence type="ECO:0000256" key="1">
    <source>
        <dbReference type="ARBA" id="ARBA00004141"/>
    </source>
</evidence>
<dbReference type="EMBL" id="BMHA01000011">
    <property type="protein sequence ID" value="GGI08166.1"/>
    <property type="molecule type" value="Genomic_DNA"/>
</dbReference>
<comment type="caution">
    <text evidence="7">The sequence shown here is derived from an EMBL/GenBank/DDBJ whole genome shotgun (WGS) entry which is preliminary data.</text>
</comment>
<dbReference type="PANTHER" id="PTHR11101">
    <property type="entry name" value="PHOSPHATE TRANSPORTER"/>
    <property type="match status" value="1"/>
</dbReference>
<reference evidence="7" key="1">
    <citation type="journal article" date="2014" name="Int. J. Syst. Evol. Microbiol.">
        <title>Complete genome sequence of Corynebacterium casei LMG S-19264T (=DSM 44701T), isolated from a smear-ripened cheese.</title>
        <authorList>
            <consortium name="US DOE Joint Genome Institute (JGI-PGF)"/>
            <person name="Walter F."/>
            <person name="Albersmeier A."/>
            <person name="Kalinowski J."/>
            <person name="Ruckert C."/>
        </authorList>
    </citation>
    <scope>NUCLEOTIDE SEQUENCE</scope>
    <source>
        <strain evidence="7">CGMCC 1.14988</strain>
    </source>
</reference>
<keyword evidence="3 6" id="KW-0812">Transmembrane</keyword>
<dbReference type="InterPro" id="IPR001204">
    <property type="entry name" value="Phos_transporter"/>
</dbReference>
<keyword evidence="2" id="KW-0813">Transport</keyword>
<name>A0A8J3AFP3_9ACTN</name>
<evidence type="ECO:0000313" key="8">
    <source>
        <dbReference type="Proteomes" id="UP000650511"/>
    </source>
</evidence>
<keyword evidence="5 6" id="KW-0472">Membrane</keyword>
<dbReference type="Proteomes" id="UP000650511">
    <property type="component" value="Unassembled WGS sequence"/>
</dbReference>
<keyword evidence="8" id="KW-1185">Reference proteome</keyword>
<proteinExistence type="predicted"/>
<dbReference type="GO" id="GO:0035435">
    <property type="term" value="P:phosphate ion transmembrane transport"/>
    <property type="evidence" value="ECO:0007669"/>
    <property type="project" value="TreeGrafter"/>
</dbReference>
<evidence type="ECO:0008006" key="9">
    <source>
        <dbReference type="Google" id="ProtNLM"/>
    </source>
</evidence>
<feature type="transmembrane region" description="Helical" evidence="6">
    <location>
        <begin position="200"/>
        <end position="219"/>
    </location>
</feature>
<protein>
    <recommendedName>
        <fullName evidence="9">Inorganic phosphate transporter, PiT family</fullName>
    </recommendedName>
</protein>
<organism evidence="7 8">
    <name type="scientific">Egicoccus halophilus</name>
    <dbReference type="NCBI Taxonomy" id="1670830"/>
    <lineage>
        <taxon>Bacteria</taxon>
        <taxon>Bacillati</taxon>
        <taxon>Actinomycetota</taxon>
        <taxon>Nitriliruptoria</taxon>
        <taxon>Egicoccales</taxon>
        <taxon>Egicoccaceae</taxon>
        <taxon>Egicoccus</taxon>
    </lineage>
</organism>
<evidence type="ECO:0000313" key="7">
    <source>
        <dbReference type="EMBL" id="GGI08166.1"/>
    </source>
</evidence>